<sequence length="468" mass="50757">MYEALRRLSAWVLAPVALCGCMVGPNYRRPSIDVPAAFKEASAAGVNWGPARPNDGAEKGAWWLVFRDPQLSALEERVAVNNQNLKAALAAHDAAEATVDETRAGLLPTIALDPRISRYHLNDQFGTDGQTRTRPAFSGTINWHLDLWGEIRRQVESDRAAARASAEQLAWLRLQNQVDLANDYFVLRYDDSMTSLLQATVAAYARALDMTRQRHNLGAVSEVDVISAQTQMQNAQAQLVGVGIDRATQEHAIAVLVGVPPEALTITSGSLLGAVPTVPVELPSRLLERRPDVVEAEQNVVEQNAMIGAAIAAYYPDVNLGALGGYSGSRALFQAGNKLWLMTAQGSEVLFNGGARSAKVRSARANYEQSVAAYRQKVLEAFQGVDDNLSSLRILERKGGIQDATIASARQGMRFALNEYRMGAVDYTTVINAQTSALSAEESGLQIRQQRLSATVSLIEALGGSWRE</sequence>
<dbReference type="RefSeq" id="WP_176639518.1">
    <property type="nucleotide sequence ID" value="NZ_JABXXP010000072.1"/>
</dbReference>
<dbReference type="PANTHER" id="PTHR30203">
    <property type="entry name" value="OUTER MEMBRANE CATION EFFLUX PROTEIN"/>
    <property type="match status" value="1"/>
</dbReference>
<keyword evidence="2" id="KW-0472">Membrane</keyword>
<dbReference type="GO" id="GO:0015562">
    <property type="term" value="F:efflux transmembrane transporter activity"/>
    <property type="evidence" value="ECO:0007669"/>
    <property type="project" value="InterPro"/>
</dbReference>
<dbReference type="EMBL" id="JABXXP010000072">
    <property type="protein sequence ID" value="NVN10757.1"/>
    <property type="molecule type" value="Genomic_DNA"/>
</dbReference>
<dbReference type="Gene3D" id="2.20.200.10">
    <property type="entry name" value="Outer membrane efflux proteins (OEP)"/>
    <property type="match status" value="1"/>
</dbReference>
<dbReference type="PROSITE" id="PS51257">
    <property type="entry name" value="PROKAR_LIPOPROTEIN"/>
    <property type="match status" value="1"/>
</dbReference>
<dbReference type="NCBIfam" id="TIGR01845">
    <property type="entry name" value="outer_NodT"/>
    <property type="match status" value="1"/>
</dbReference>
<dbReference type="GO" id="GO:0005886">
    <property type="term" value="C:plasma membrane"/>
    <property type="evidence" value="ECO:0007669"/>
    <property type="project" value="UniProtKB-SubCell"/>
</dbReference>
<dbReference type="InterPro" id="IPR003423">
    <property type="entry name" value="OMP_efflux"/>
</dbReference>
<dbReference type="Pfam" id="PF02321">
    <property type="entry name" value="OEP"/>
    <property type="match status" value="2"/>
</dbReference>
<protein>
    <submittedName>
        <fullName evidence="3">Efflux transporter outer membrane subunit</fullName>
    </submittedName>
</protein>
<evidence type="ECO:0000256" key="1">
    <source>
        <dbReference type="ARBA" id="ARBA00007613"/>
    </source>
</evidence>
<evidence type="ECO:0000313" key="3">
    <source>
        <dbReference type="EMBL" id="NVN10757.1"/>
    </source>
</evidence>
<keyword evidence="2" id="KW-0449">Lipoprotein</keyword>
<dbReference type="Proteomes" id="UP000534870">
    <property type="component" value="Unassembled WGS sequence"/>
</dbReference>
<reference evidence="3 4" key="1">
    <citation type="submission" date="2020-06" db="EMBL/GenBank/DDBJ databases">
        <title>Description of novel acetic acid bacteria.</title>
        <authorList>
            <person name="Sombolestani A."/>
        </authorList>
    </citation>
    <scope>NUCLEOTIDE SEQUENCE [LARGE SCALE GENOMIC DNA]</scope>
    <source>
        <strain evidence="3 4">LMG 31431</strain>
    </source>
</reference>
<dbReference type="Gene3D" id="1.20.1600.10">
    <property type="entry name" value="Outer membrane efflux proteins (OEP)"/>
    <property type="match status" value="1"/>
</dbReference>
<dbReference type="PANTHER" id="PTHR30203:SF33">
    <property type="entry name" value="BLR4455 PROTEIN"/>
    <property type="match status" value="1"/>
</dbReference>
<dbReference type="InterPro" id="IPR010131">
    <property type="entry name" value="MdtP/NodT-like"/>
</dbReference>
<keyword evidence="2" id="KW-1134">Transmembrane beta strand</keyword>
<accession>A0A7Y7IUY3</accession>
<name>A0A7Y7IUY3_9PROT</name>
<dbReference type="AlphaFoldDB" id="A0A7Y7IUY3"/>
<comment type="caution">
    <text evidence="3">The sequence shown here is derived from an EMBL/GenBank/DDBJ whole genome shotgun (WGS) entry which is preliminary data.</text>
</comment>
<keyword evidence="2" id="KW-0564">Palmitate</keyword>
<dbReference type="SUPFAM" id="SSF56954">
    <property type="entry name" value="Outer membrane efflux proteins (OEP)"/>
    <property type="match status" value="1"/>
</dbReference>
<comment type="similarity">
    <text evidence="1 2">Belongs to the outer membrane factor (OMF) (TC 1.B.17) family.</text>
</comment>
<evidence type="ECO:0000256" key="2">
    <source>
        <dbReference type="RuleBase" id="RU362097"/>
    </source>
</evidence>
<gene>
    <name evidence="3" type="ORF">HUK84_06290</name>
</gene>
<keyword evidence="2" id="KW-0812">Transmembrane</keyword>
<proteinExistence type="inferred from homology"/>
<organism evidence="3 4">
    <name type="scientific">Nguyenibacter vanlangensis</name>
    <dbReference type="NCBI Taxonomy" id="1216886"/>
    <lineage>
        <taxon>Bacteria</taxon>
        <taxon>Pseudomonadati</taxon>
        <taxon>Pseudomonadota</taxon>
        <taxon>Alphaproteobacteria</taxon>
        <taxon>Acetobacterales</taxon>
        <taxon>Acetobacteraceae</taxon>
        <taxon>Nguyenibacter</taxon>
    </lineage>
</organism>
<comment type="subcellular location">
    <subcellularLocation>
        <location evidence="2">Cell membrane</location>
        <topology evidence="2">Lipid-anchor</topology>
    </subcellularLocation>
</comment>
<evidence type="ECO:0000313" key="4">
    <source>
        <dbReference type="Proteomes" id="UP000534870"/>
    </source>
</evidence>